<proteinExistence type="predicted"/>
<dbReference type="Proteomes" id="UP001057402">
    <property type="component" value="Chromosome 9"/>
</dbReference>
<sequence length="384" mass="43445">MEVQDSDAAEDMNNHKTMSDDVLNLPPGFRFHPTDEEVITHYLIPKVLDREFTAAAIAEVDLNKCEPWDMPGRAKIGEKDWYFFCQKDRKYPTGTRTNRATKSGYWKATGKDKEICRVGRRTLVGMKKTLVFYLGRAPKGEKMNWVMHEFRIEGQFPYHHLPHINKDEWVVCRVFNKSAGGVINNNNGNNYLRSSHPPMDWTDFTTSFMEELLENPSASPPPLVDPSGIACRGYSTKWDDTDLVEGNHQDDGSCFLIPSDVLLPRPPVQNYNPFGNSDYSPQGLMGKLRPRPEMLERYKGDRHSSANPSLIALCRDEAEFEGSNATGIDVNNETSSTMTTINGSVTGRSNEVGYYGYIESSLMDPADDYDLALESLMNQENPIF</sequence>
<accession>A0ACB9MMK9</accession>
<evidence type="ECO:0000313" key="1">
    <source>
        <dbReference type="EMBL" id="KAI4325543.1"/>
    </source>
</evidence>
<evidence type="ECO:0000313" key="2">
    <source>
        <dbReference type="Proteomes" id="UP001057402"/>
    </source>
</evidence>
<dbReference type="EMBL" id="CM042888">
    <property type="protein sequence ID" value="KAI4325543.1"/>
    <property type="molecule type" value="Genomic_DNA"/>
</dbReference>
<name>A0ACB9MMK9_9MYRT</name>
<comment type="caution">
    <text evidence="1">The sequence shown here is derived from an EMBL/GenBank/DDBJ whole genome shotgun (WGS) entry which is preliminary data.</text>
</comment>
<protein>
    <submittedName>
        <fullName evidence="1">Uncharacterized protein</fullName>
    </submittedName>
</protein>
<keyword evidence="2" id="KW-1185">Reference proteome</keyword>
<reference evidence="2" key="1">
    <citation type="journal article" date="2023" name="Front. Plant Sci.">
        <title>Chromosomal-level genome assembly of Melastoma candidum provides insights into trichome evolution.</title>
        <authorList>
            <person name="Zhong Y."/>
            <person name="Wu W."/>
            <person name="Sun C."/>
            <person name="Zou P."/>
            <person name="Liu Y."/>
            <person name="Dai S."/>
            <person name="Zhou R."/>
        </authorList>
    </citation>
    <scope>NUCLEOTIDE SEQUENCE [LARGE SCALE GENOMIC DNA]</scope>
</reference>
<organism evidence="1 2">
    <name type="scientific">Melastoma candidum</name>
    <dbReference type="NCBI Taxonomy" id="119954"/>
    <lineage>
        <taxon>Eukaryota</taxon>
        <taxon>Viridiplantae</taxon>
        <taxon>Streptophyta</taxon>
        <taxon>Embryophyta</taxon>
        <taxon>Tracheophyta</taxon>
        <taxon>Spermatophyta</taxon>
        <taxon>Magnoliopsida</taxon>
        <taxon>eudicotyledons</taxon>
        <taxon>Gunneridae</taxon>
        <taxon>Pentapetalae</taxon>
        <taxon>rosids</taxon>
        <taxon>malvids</taxon>
        <taxon>Myrtales</taxon>
        <taxon>Melastomataceae</taxon>
        <taxon>Melastomatoideae</taxon>
        <taxon>Melastomateae</taxon>
        <taxon>Melastoma</taxon>
    </lineage>
</organism>
<gene>
    <name evidence="1" type="ORF">MLD38_030928</name>
</gene>